<keyword evidence="3" id="KW-1185">Reference proteome</keyword>
<name>A2I810_9CAUD</name>
<dbReference type="Proteomes" id="UP000001571">
    <property type="component" value="Segment"/>
</dbReference>
<dbReference type="EMBL" id="EF160123">
    <property type="protein sequence ID" value="ABM63432.1"/>
    <property type="molecule type" value="Genomic_DNA"/>
</dbReference>
<gene>
    <name evidence="2" type="ORF">Era103g42</name>
</gene>
<proteinExistence type="predicted"/>
<feature type="region of interest" description="Disordered" evidence="1">
    <location>
        <begin position="1"/>
        <end position="22"/>
    </location>
</feature>
<evidence type="ECO:0000313" key="3">
    <source>
        <dbReference type="Proteomes" id="UP000001571"/>
    </source>
</evidence>
<dbReference type="KEGG" id="vg:4818376"/>
<feature type="compositionally biased region" description="Polar residues" evidence="1">
    <location>
        <begin position="10"/>
        <end position="22"/>
    </location>
</feature>
<accession>A2I810</accession>
<organism evidence="2 3">
    <name type="scientific">Erwinia phage Era103</name>
    <dbReference type="NCBI Taxonomy" id="418443"/>
    <lineage>
        <taxon>Viruses</taxon>
        <taxon>Duplodnaviria</taxon>
        <taxon>Heunggongvirae</taxon>
        <taxon>Uroviricota</taxon>
        <taxon>Caudoviricetes</taxon>
        <taxon>Autographivirales</taxon>
        <taxon>Autosignataviridae</taxon>
        <taxon>Molineuxvirinae</taxon>
        <taxon>Eracentumvirus</taxon>
        <taxon>Eracentumvirus era103</taxon>
    </lineage>
</organism>
<evidence type="ECO:0000313" key="2">
    <source>
        <dbReference type="EMBL" id="ABM63432.1"/>
    </source>
</evidence>
<protein>
    <submittedName>
        <fullName evidence="2">Internal virion-like protein</fullName>
    </submittedName>
</protein>
<dbReference type="GeneID" id="4818376"/>
<dbReference type="RefSeq" id="YP_001039673.1">
    <property type="nucleotide sequence ID" value="NC_009014.1"/>
</dbReference>
<sequence length="1294" mass="141444">MSDMSDTDQRQGWNVVQQRDYTPTFDQIAEQRRKVEESQSTAKMVEVALDDTQTLAGGKRVFDRALKDFQPDPNFSVSPEQFGEIRLEFGDEQAQDIVDGAKSAGELNSRMGYYREDIKRKQELSSYGMAGVGTALVSSVLDPVGWALAVASGPVGAGGKIAQIGRVARMASIAGVENMALEATLYAGDTQKSVDDIFVAGAFGGLMGGTVGALTRARVKPEPTLHDEITPDFDGKVKTAPQGDPDLAHVVDGADEFDTVARQSAQDAADYDGWLAARANTVPEEFDIKMGIADHVDNLQKAANLRPTRTEKATLKQQIRDTEEQLNFQKQAQIDARAEDAAGRGAPRSDADVLNAEVAKRRISRSYQESIDLLSRQLDDMRAKQASYDNVNNAKSELKRFTSMDQNSQAAELGLHNRKVEEFDVQQHVAKALEDMRAERKSRLIDEHPPVSHAGDKTDTAPDTTQPREGEENTNPFSPEDDSIGAARVSDSDVEHEAFGLTANMDNLMDDLITEARNSPVRPVKLGPWASISSIIFNSKNLAMRGLGLRLLENAQGGAYHGKTASILTDVNNNVIRSAERNRYNDGFSDWLKEEGLSPLEYLKSSTLERFNENVYSAIARGLPEDVSPGVRKAAEGISDRFKKALEIRKQAGEAGFENVKSAQDYIPALFDGPKIASAVTRYGTENVEAVLANGYRTGKYKVGRKASEAIAKMQVSRALDSTLSSRLSFERVVSQSERQNFIDGLREAGIPDHIIDDFIEGQELDDVAAAVSSRAMRSMGINTQAEVGGVKVQDLLKTNIAEIAENYGKEAAAGAAMARMGFRTRNEVMAAIDAAERTGRNMGIGAKRAGDEANMLRDSVRLLYGNTLDDDPNAAIVKATRRLREVTTITRLNQMGFAQAPEISRALVKMGIGPVMKSVGATKILFGRRGRVGGTAQGELHDVEMREVEQALGYIGEDNWLHGWATRHDEFNEDPDNIRKISKVLDNTLAAGSRANLVLSGFKAIQGGSEKIVTRSIAMRLKQHLAGERKLPTKDLEEIGLDEATMARLKRHFDDNPRYDEYNGEQVRMLNFDAMEPDLKEATAIAIRRMQGRLIQRHFVGDEGTWMNKWWGKALTQFKGFSIVSLEKQLIHDIRGDKTQAAMIFGWSVFLAAAAYGSQMQMQSIGRADRKQFLDDKFNNQALAMGIFNKMPQVAALGLLGDGLASVGAMPDAMLQAPGRTGFRSMGAGDLVAGAGMVGDYQEVLQALSNYASGSDDVSTRQLVDKIRRVVPLANAIGIGQATKASVDLLEDQ</sequence>
<reference evidence="2 3" key="1">
    <citation type="journal article" date="1985" name="Appl. Environ. Microbiol.">
        <title>Partial Purification and Characterization of a Polysaccharide Depolymerase Associated with Phage-Infected Erwinia amylovora.</title>
        <authorList>
            <person name="Vandenbergh P.A."/>
            <person name="Wright A.M."/>
            <person name="Vidaver A.K."/>
        </authorList>
    </citation>
    <scope>NUCLEOTIDE SEQUENCE [LARGE SCALE GENOMIC DNA]</scope>
</reference>
<feature type="region of interest" description="Disordered" evidence="1">
    <location>
        <begin position="443"/>
        <end position="485"/>
    </location>
</feature>
<evidence type="ECO:0000256" key="1">
    <source>
        <dbReference type="SAM" id="MobiDB-lite"/>
    </source>
</evidence>
<feature type="compositionally biased region" description="Basic and acidic residues" evidence="1">
    <location>
        <begin position="443"/>
        <end position="471"/>
    </location>
</feature>
<reference evidence="2 3" key="2">
    <citation type="journal article" date="1986" name="Appl. Environ. Microbiol.">
        <title>Cloning and Expression in Escherichia coli of the Polysaccharide Depolymerase Associated with Bacteriophage-Infected Erwinia amylovora.</title>
        <authorList>
            <person name="Vandenbergh P.A."/>
            <person name="Cole R.L."/>
        </authorList>
    </citation>
    <scope>NUCLEOTIDE SEQUENCE [LARGE SCALE GENOMIC DNA]</scope>
</reference>